<feature type="non-terminal residue" evidence="2">
    <location>
        <position position="149"/>
    </location>
</feature>
<dbReference type="EMBL" id="JASPKZ010001618">
    <property type="protein sequence ID" value="KAJ9597322.1"/>
    <property type="molecule type" value="Genomic_DNA"/>
</dbReference>
<sequence>YHALYFSNTFEADRFPSPQNNLTSKLKENVIYAPQFFDTRHHRYKYLYALIFEYTTIILMLLANHLVLLYNIIESTGTGQQYISYLRVKTLAHKRFVLLRKYYSVMFFLKINIDLCPPNETFTFKKSAFTAGNHLLRMSAVDVEDVVLV</sequence>
<name>A0AAD8AE34_DIPPU</name>
<evidence type="ECO:0000256" key="1">
    <source>
        <dbReference type="SAM" id="Phobius"/>
    </source>
</evidence>
<keyword evidence="1" id="KW-0472">Membrane</keyword>
<accession>A0AAD8AE34</accession>
<reference evidence="2" key="2">
    <citation type="submission" date="2023-05" db="EMBL/GenBank/DDBJ databases">
        <authorList>
            <person name="Fouks B."/>
        </authorList>
    </citation>
    <scope>NUCLEOTIDE SEQUENCE</scope>
    <source>
        <strain evidence="2">Stay&amp;Tobe</strain>
        <tissue evidence="2">Testes</tissue>
    </source>
</reference>
<organism evidence="2 3">
    <name type="scientific">Diploptera punctata</name>
    <name type="common">Pacific beetle cockroach</name>
    <dbReference type="NCBI Taxonomy" id="6984"/>
    <lineage>
        <taxon>Eukaryota</taxon>
        <taxon>Metazoa</taxon>
        <taxon>Ecdysozoa</taxon>
        <taxon>Arthropoda</taxon>
        <taxon>Hexapoda</taxon>
        <taxon>Insecta</taxon>
        <taxon>Pterygota</taxon>
        <taxon>Neoptera</taxon>
        <taxon>Polyneoptera</taxon>
        <taxon>Dictyoptera</taxon>
        <taxon>Blattodea</taxon>
        <taxon>Blaberoidea</taxon>
        <taxon>Blaberidae</taxon>
        <taxon>Diplopterinae</taxon>
        <taxon>Diploptera</taxon>
    </lineage>
</organism>
<keyword evidence="3" id="KW-1185">Reference proteome</keyword>
<comment type="caution">
    <text evidence="2">The sequence shown here is derived from an EMBL/GenBank/DDBJ whole genome shotgun (WGS) entry which is preliminary data.</text>
</comment>
<evidence type="ECO:0000313" key="2">
    <source>
        <dbReference type="EMBL" id="KAJ9597322.1"/>
    </source>
</evidence>
<dbReference type="Proteomes" id="UP001233999">
    <property type="component" value="Unassembled WGS sequence"/>
</dbReference>
<keyword evidence="1" id="KW-0812">Transmembrane</keyword>
<keyword evidence="1" id="KW-1133">Transmembrane helix</keyword>
<dbReference type="AlphaFoldDB" id="A0AAD8AE34"/>
<feature type="transmembrane region" description="Helical" evidence="1">
    <location>
        <begin position="46"/>
        <end position="73"/>
    </location>
</feature>
<feature type="non-terminal residue" evidence="2">
    <location>
        <position position="1"/>
    </location>
</feature>
<proteinExistence type="predicted"/>
<reference evidence="2" key="1">
    <citation type="journal article" date="2023" name="IScience">
        <title>Live-bearing cockroach genome reveals convergent evolutionary mechanisms linked to viviparity in insects and beyond.</title>
        <authorList>
            <person name="Fouks B."/>
            <person name="Harrison M.C."/>
            <person name="Mikhailova A.A."/>
            <person name="Marchal E."/>
            <person name="English S."/>
            <person name="Carruthers M."/>
            <person name="Jennings E.C."/>
            <person name="Chiamaka E.L."/>
            <person name="Frigard R.A."/>
            <person name="Pippel M."/>
            <person name="Attardo G.M."/>
            <person name="Benoit J.B."/>
            <person name="Bornberg-Bauer E."/>
            <person name="Tobe S.S."/>
        </authorList>
    </citation>
    <scope>NUCLEOTIDE SEQUENCE</scope>
    <source>
        <strain evidence="2">Stay&amp;Tobe</strain>
    </source>
</reference>
<gene>
    <name evidence="2" type="ORF">L9F63_011843</name>
</gene>
<evidence type="ECO:0000313" key="3">
    <source>
        <dbReference type="Proteomes" id="UP001233999"/>
    </source>
</evidence>
<protein>
    <submittedName>
        <fullName evidence="2">Uncharacterized protein</fullName>
    </submittedName>
</protein>